<dbReference type="InterPro" id="IPR001841">
    <property type="entry name" value="Znf_RING"/>
</dbReference>
<reference evidence="4" key="1">
    <citation type="submission" date="2022-03" db="EMBL/GenBank/DDBJ databases">
        <title>A functionally conserved STORR gene fusion in Papaver species that diverged 16.8 million years ago.</title>
        <authorList>
            <person name="Catania T."/>
        </authorList>
    </citation>
    <scope>NUCLEOTIDE SEQUENCE</scope>
    <source>
        <strain evidence="4">S-191538</strain>
    </source>
</reference>
<dbReference type="GO" id="GO:0033768">
    <property type="term" value="C:SUMO-targeted ubiquitin ligase complex"/>
    <property type="evidence" value="ECO:0007669"/>
    <property type="project" value="TreeGrafter"/>
</dbReference>
<evidence type="ECO:0000313" key="5">
    <source>
        <dbReference type="Proteomes" id="UP001177140"/>
    </source>
</evidence>
<dbReference type="InterPro" id="IPR049627">
    <property type="entry name" value="SLX8"/>
</dbReference>
<evidence type="ECO:0000256" key="1">
    <source>
        <dbReference type="PROSITE-ProRule" id="PRU00175"/>
    </source>
</evidence>
<keyword evidence="1" id="KW-0862">Zinc</keyword>
<dbReference type="EMBL" id="JAJJMA010274982">
    <property type="protein sequence ID" value="MCL7045883.1"/>
    <property type="molecule type" value="Genomic_DNA"/>
</dbReference>
<gene>
    <name evidence="4" type="ORF">MKW94_022733</name>
</gene>
<dbReference type="PANTHER" id="PTHR47094:SF18">
    <property type="entry name" value="RING-TYPE DOMAIN-CONTAINING PROTEIN"/>
    <property type="match status" value="1"/>
</dbReference>
<accession>A0AA42AZF2</accession>
<dbReference type="GO" id="GO:0032183">
    <property type="term" value="F:SUMO binding"/>
    <property type="evidence" value="ECO:0007669"/>
    <property type="project" value="TreeGrafter"/>
</dbReference>
<dbReference type="Proteomes" id="UP001177140">
    <property type="component" value="Unassembled WGS sequence"/>
</dbReference>
<organism evidence="4 5">
    <name type="scientific">Papaver nudicaule</name>
    <name type="common">Iceland poppy</name>
    <dbReference type="NCBI Taxonomy" id="74823"/>
    <lineage>
        <taxon>Eukaryota</taxon>
        <taxon>Viridiplantae</taxon>
        <taxon>Streptophyta</taxon>
        <taxon>Embryophyta</taxon>
        <taxon>Tracheophyta</taxon>
        <taxon>Spermatophyta</taxon>
        <taxon>Magnoliopsida</taxon>
        <taxon>Ranunculales</taxon>
        <taxon>Papaveraceae</taxon>
        <taxon>Papaveroideae</taxon>
        <taxon>Papaver</taxon>
    </lineage>
</organism>
<dbReference type="GO" id="GO:0006511">
    <property type="term" value="P:ubiquitin-dependent protein catabolic process"/>
    <property type="evidence" value="ECO:0007669"/>
    <property type="project" value="TreeGrafter"/>
</dbReference>
<dbReference type="GO" id="GO:0140082">
    <property type="term" value="F:SUMO-ubiquitin ligase activity"/>
    <property type="evidence" value="ECO:0007669"/>
    <property type="project" value="TreeGrafter"/>
</dbReference>
<keyword evidence="5" id="KW-1185">Reference proteome</keyword>
<dbReference type="GO" id="GO:0061630">
    <property type="term" value="F:ubiquitin protein ligase activity"/>
    <property type="evidence" value="ECO:0007669"/>
    <property type="project" value="InterPro"/>
</dbReference>
<dbReference type="PANTHER" id="PTHR47094">
    <property type="entry name" value="ELFLESS, ISOFORM B"/>
    <property type="match status" value="1"/>
</dbReference>
<sequence>MTTTDLGSIDDYDEGVILSPTSFAQAIWNRAMTTITAERPPPHDDGLADEASSSRYKMRKKPATSGFQLRSWPTMLLEKKKTNRTDLKLLILQKKRATKPVVTPHAAPPKPPPREPAFNYPVCMRSFVEATSTKCDYIFCKQCINSALSARSKCPACRKKLQ</sequence>
<feature type="region of interest" description="Disordered" evidence="2">
    <location>
        <begin position="35"/>
        <end position="62"/>
    </location>
</feature>
<dbReference type="GO" id="GO:0008270">
    <property type="term" value="F:zinc ion binding"/>
    <property type="evidence" value="ECO:0007669"/>
    <property type="project" value="UniProtKB-KW"/>
</dbReference>
<keyword evidence="1" id="KW-0479">Metal-binding</keyword>
<evidence type="ECO:0000313" key="4">
    <source>
        <dbReference type="EMBL" id="MCL7045883.1"/>
    </source>
</evidence>
<feature type="domain" description="RING-type" evidence="3">
    <location>
        <begin position="121"/>
        <end position="158"/>
    </location>
</feature>
<evidence type="ECO:0000256" key="2">
    <source>
        <dbReference type="SAM" id="MobiDB-lite"/>
    </source>
</evidence>
<dbReference type="SUPFAM" id="SSF57850">
    <property type="entry name" value="RING/U-box"/>
    <property type="match status" value="1"/>
</dbReference>
<keyword evidence="1" id="KW-0863">Zinc-finger</keyword>
<name>A0AA42AZF2_PAPNU</name>
<protein>
    <recommendedName>
        <fullName evidence="3">RING-type domain-containing protein</fullName>
    </recommendedName>
</protein>
<dbReference type="PROSITE" id="PS50089">
    <property type="entry name" value="ZF_RING_2"/>
    <property type="match status" value="1"/>
</dbReference>
<dbReference type="Gene3D" id="3.30.40.10">
    <property type="entry name" value="Zinc/RING finger domain, C3HC4 (zinc finger)"/>
    <property type="match status" value="1"/>
</dbReference>
<evidence type="ECO:0000259" key="3">
    <source>
        <dbReference type="PROSITE" id="PS50089"/>
    </source>
</evidence>
<dbReference type="AlphaFoldDB" id="A0AA42AZF2"/>
<proteinExistence type="predicted"/>
<dbReference type="InterPro" id="IPR013083">
    <property type="entry name" value="Znf_RING/FYVE/PHD"/>
</dbReference>
<comment type="caution">
    <text evidence="4">The sequence shown here is derived from an EMBL/GenBank/DDBJ whole genome shotgun (WGS) entry which is preliminary data.</text>
</comment>
<dbReference type="Pfam" id="PF13923">
    <property type="entry name" value="zf-C3HC4_2"/>
    <property type="match status" value="1"/>
</dbReference>